<protein>
    <submittedName>
        <fullName evidence="7">rRNA-processing protein utp21</fullName>
    </submittedName>
</protein>
<evidence type="ECO:0000256" key="1">
    <source>
        <dbReference type="ARBA" id="ARBA00022574"/>
    </source>
</evidence>
<dbReference type="EMBL" id="JANBTW010000020">
    <property type="protein sequence ID" value="KAJ2678508.1"/>
    <property type="molecule type" value="Genomic_DNA"/>
</dbReference>
<dbReference type="GO" id="GO:0006364">
    <property type="term" value="P:rRNA processing"/>
    <property type="evidence" value="ECO:0007669"/>
    <property type="project" value="InterPro"/>
</dbReference>
<dbReference type="Proteomes" id="UP001151518">
    <property type="component" value="Unassembled WGS sequence"/>
</dbReference>
<dbReference type="Pfam" id="PF25168">
    <property type="entry name" value="Beta-prop_WDR36-Utp21_2nd"/>
    <property type="match status" value="1"/>
</dbReference>
<feature type="domain" description="WDR36/Utp21 C-terminal" evidence="5">
    <location>
        <begin position="702"/>
        <end position="912"/>
    </location>
</feature>
<reference evidence="7" key="1">
    <citation type="submission" date="2022-07" db="EMBL/GenBank/DDBJ databases">
        <title>Phylogenomic reconstructions and comparative analyses of Kickxellomycotina fungi.</title>
        <authorList>
            <person name="Reynolds N.K."/>
            <person name="Stajich J.E."/>
            <person name="Barry K."/>
            <person name="Grigoriev I.V."/>
            <person name="Crous P."/>
            <person name="Smith M.E."/>
        </authorList>
    </citation>
    <scope>NUCLEOTIDE SEQUENCE</scope>
    <source>
        <strain evidence="7">NRRL 3115</strain>
    </source>
</reference>
<dbReference type="InterPro" id="IPR059157">
    <property type="entry name" value="WDR36-Utp21_N"/>
</dbReference>
<dbReference type="PANTHER" id="PTHR22840:SF12">
    <property type="entry name" value="WD REPEAT-CONTAINING PROTEIN 36"/>
    <property type="match status" value="1"/>
</dbReference>
<dbReference type="AlphaFoldDB" id="A0A9W8KZI0"/>
<dbReference type="PROSITE" id="PS00678">
    <property type="entry name" value="WD_REPEATS_1"/>
    <property type="match status" value="2"/>
</dbReference>
<proteinExistence type="predicted"/>
<dbReference type="InterPro" id="IPR001680">
    <property type="entry name" value="WD40_rpt"/>
</dbReference>
<gene>
    <name evidence="7" type="primary">UTP21</name>
    <name evidence="7" type="ORF">GGI25_002302</name>
</gene>
<feature type="repeat" description="WD" evidence="3">
    <location>
        <begin position="477"/>
        <end position="518"/>
    </location>
</feature>
<evidence type="ECO:0000256" key="2">
    <source>
        <dbReference type="ARBA" id="ARBA00022737"/>
    </source>
</evidence>
<name>A0A9W8KZI0_9FUNG</name>
<dbReference type="GO" id="GO:0034388">
    <property type="term" value="C:Pwp2p-containing subcomplex of 90S preribosome"/>
    <property type="evidence" value="ECO:0007669"/>
    <property type="project" value="TreeGrafter"/>
</dbReference>
<dbReference type="Gene3D" id="2.130.10.10">
    <property type="entry name" value="YVTN repeat-like/Quinoprotein amine dehydrogenase"/>
    <property type="match status" value="2"/>
</dbReference>
<feature type="domain" description="WDR36/Utp21 N-terminal" evidence="6">
    <location>
        <begin position="50"/>
        <end position="314"/>
    </location>
</feature>
<dbReference type="PANTHER" id="PTHR22840">
    <property type="entry name" value="WD REPEAT-CONTAINING PROTEIN 36"/>
    <property type="match status" value="1"/>
</dbReference>
<evidence type="ECO:0000259" key="6">
    <source>
        <dbReference type="Pfam" id="PF25171"/>
    </source>
</evidence>
<dbReference type="InterPro" id="IPR036322">
    <property type="entry name" value="WD40_repeat_dom_sf"/>
</dbReference>
<dbReference type="GO" id="GO:0032040">
    <property type="term" value="C:small-subunit processome"/>
    <property type="evidence" value="ECO:0007669"/>
    <property type="project" value="InterPro"/>
</dbReference>
<feature type="compositionally biased region" description="Basic and acidic residues" evidence="4">
    <location>
        <begin position="669"/>
        <end position="680"/>
    </location>
</feature>
<dbReference type="PROSITE" id="PS50082">
    <property type="entry name" value="WD_REPEATS_2"/>
    <property type="match status" value="4"/>
</dbReference>
<feature type="repeat" description="WD" evidence="3">
    <location>
        <begin position="280"/>
        <end position="311"/>
    </location>
</feature>
<evidence type="ECO:0000313" key="7">
    <source>
        <dbReference type="EMBL" id="KAJ2678508.1"/>
    </source>
</evidence>
<dbReference type="InterPro" id="IPR020472">
    <property type="entry name" value="WD40_PAC1"/>
</dbReference>
<feature type="repeat" description="WD" evidence="3">
    <location>
        <begin position="236"/>
        <end position="278"/>
    </location>
</feature>
<keyword evidence="1 3" id="KW-0853">WD repeat</keyword>
<evidence type="ECO:0000259" key="5">
    <source>
        <dbReference type="Pfam" id="PF04192"/>
    </source>
</evidence>
<feature type="repeat" description="WD" evidence="3">
    <location>
        <begin position="560"/>
        <end position="601"/>
    </location>
</feature>
<dbReference type="Pfam" id="PF04192">
    <property type="entry name" value="Utp21"/>
    <property type="match status" value="1"/>
</dbReference>
<dbReference type="SMART" id="SM00320">
    <property type="entry name" value="WD40"/>
    <property type="match status" value="10"/>
</dbReference>
<feature type="region of interest" description="Disordered" evidence="4">
    <location>
        <begin position="666"/>
        <end position="687"/>
    </location>
</feature>
<dbReference type="InterPro" id="IPR007319">
    <property type="entry name" value="WDR36/Utp21_C"/>
</dbReference>
<dbReference type="PROSITE" id="PS50294">
    <property type="entry name" value="WD_REPEATS_REGION"/>
    <property type="match status" value="2"/>
</dbReference>
<evidence type="ECO:0000313" key="8">
    <source>
        <dbReference type="Proteomes" id="UP001151518"/>
    </source>
</evidence>
<dbReference type="PRINTS" id="PR00320">
    <property type="entry name" value="GPROTEINBRPT"/>
</dbReference>
<dbReference type="OrthoDB" id="10250769at2759"/>
<accession>A0A9W8KZI0</accession>
<dbReference type="Pfam" id="PF25171">
    <property type="entry name" value="Beta-prop_WDR36-Utp21_1st"/>
    <property type="match status" value="1"/>
</dbReference>
<comment type="caution">
    <text evidence="7">The sequence shown here is derived from an EMBL/GenBank/DDBJ whole genome shotgun (WGS) entry which is preliminary data.</text>
</comment>
<organism evidence="7 8">
    <name type="scientific">Coemansia spiralis</name>
    <dbReference type="NCBI Taxonomy" id="417178"/>
    <lineage>
        <taxon>Eukaryota</taxon>
        <taxon>Fungi</taxon>
        <taxon>Fungi incertae sedis</taxon>
        <taxon>Zoopagomycota</taxon>
        <taxon>Kickxellomycotina</taxon>
        <taxon>Kickxellomycetes</taxon>
        <taxon>Kickxellales</taxon>
        <taxon>Kickxellaceae</taxon>
        <taxon>Coemansia</taxon>
    </lineage>
</organism>
<dbReference type="SUPFAM" id="SSF50978">
    <property type="entry name" value="WD40 repeat-like"/>
    <property type="match status" value="2"/>
</dbReference>
<sequence>MTAQDKKARIEGGFAKHQVCSRLFEPYRALGYITNGIPHSIQYRGQSIFVTTGIGRSFHVYDAEKINLLFVGPHFAADVVSVLSIGEETFVSSGGQVTVCRRGKRVCELEAVNRGEITNLTQFGDHILAISEDNAVVIWDRTTKELFTEIEFENESFQITALVHPSTYVNKIVVGSAQGAMQIWNIQTRRCLYEFKSFGSGISCMVQAPVIDVLAVGLLDGRILLHNVKQDRPVIQLTQDGRVSAISFRTDDIPMMASASADGDVALWDLDNKRLMHVLQGAHDSHIQSIDFLVGQPVLLTSSADNSVKEWIFDGHDGVPRLLRHRSGHFAAPQMIRYHDADGRYILSAGRDRTLRFFSVFRDEQNVEMSQGSLSREARTKRVKVNDLRFPQITQFASNPAMTKDWDDVISCHQGSSNAHTWSIDRKALGKYTLMSSDSSIIRAVAISACGNFGFLGLSSGIIEMINMQSGLSRRTFEGHSKAITGIQTDSCNRYVYSTSLDGTLKIWDFVTGNELRNIELSSAPSKLMLHRESGLLACVCDDACIRVVDADAHRIVRRFSGHRNRITDLAFSNDGRWIVTSSLDSTIRTWDLPTGHMIDWFRVESMPISLAFSPSGDFLVTAHMDSVGIFLWANRTQFVDVTLRQISAAMADKEDATFVAMPTSAGLSDEKNEQSKDVLDSNGMSNRAVDGDAGVYMPAEKLTDNMVTLSSLPKSKWQTLMNLATIKKRNAPEKAPQAPEQAPFFLPTIAGTEHRFDISAQPSSGSNDADSREADKIVERTNISTASAQSGLARALYRAEETLAYGEVFEYLKKLNPAAIDIEIRTLPLDDNLKALKAFVKASTAQLQSKRDFELTQAYLNVFLGVFADIIKSNATDLEPLLTELRKECKQKWDTVDDLIRYSTCMVEFMRSSK</sequence>
<evidence type="ECO:0000256" key="4">
    <source>
        <dbReference type="SAM" id="MobiDB-lite"/>
    </source>
</evidence>
<keyword evidence="2" id="KW-0677">Repeat</keyword>
<dbReference type="InterPro" id="IPR019775">
    <property type="entry name" value="WD40_repeat_CS"/>
</dbReference>
<evidence type="ECO:0000256" key="3">
    <source>
        <dbReference type="PROSITE-ProRule" id="PRU00221"/>
    </source>
</evidence>
<dbReference type="InterPro" id="IPR015943">
    <property type="entry name" value="WD40/YVTN_repeat-like_dom_sf"/>
</dbReference>